<organism evidence="1 2">
    <name type="scientific">Roseibium aggregatum (strain ATCC 25650 / DSM 13394 / JCM 20685 / NBRC 16684 / NCIMB 2208 / IAM 12614 / B1)</name>
    <name type="common">Stappia aggregata</name>
    <dbReference type="NCBI Taxonomy" id="384765"/>
    <lineage>
        <taxon>Bacteria</taxon>
        <taxon>Pseudomonadati</taxon>
        <taxon>Pseudomonadota</taxon>
        <taxon>Alphaproteobacteria</taxon>
        <taxon>Hyphomicrobiales</taxon>
        <taxon>Stappiaceae</taxon>
        <taxon>Roseibium</taxon>
    </lineage>
</organism>
<name>A0NTU3_ROSAI</name>
<gene>
    <name evidence="1" type="ORF">SIAM614_12028</name>
</gene>
<dbReference type="EMBL" id="AAUW01000008">
    <property type="protein sequence ID" value="EAV43852.1"/>
    <property type="molecule type" value="Genomic_DNA"/>
</dbReference>
<dbReference type="AlphaFoldDB" id="A0NTU3"/>
<dbReference type="Proteomes" id="UP000004848">
    <property type="component" value="Unassembled WGS sequence"/>
</dbReference>
<protein>
    <submittedName>
        <fullName evidence="1">Uncharacterized protein</fullName>
    </submittedName>
</protein>
<evidence type="ECO:0000313" key="1">
    <source>
        <dbReference type="EMBL" id="EAV43852.1"/>
    </source>
</evidence>
<evidence type="ECO:0000313" key="2">
    <source>
        <dbReference type="Proteomes" id="UP000004848"/>
    </source>
</evidence>
<accession>A0NTU3</accession>
<proteinExistence type="predicted"/>
<comment type="caution">
    <text evidence="1">The sequence shown here is derived from an EMBL/GenBank/DDBJ whole genome shotgun (WGS) entry which is preliminary data.</text>
</comment>
<sequence length="79" mass="8854">MKNIDHGYDVKTISGHRLEIAYLQKRYAPGISRSLRCLSGRGKSAFMHIATNSFTYPSRCQQNGQQRPVAAADIQNLCI</sequence>
<reference evidence="1 2" key="1">
    <citation type="submission" date="2006-05" db="EMBL/GenBank/DDBJ databases">
        <authorList>
            <person name="King G."/>
            <person name="Ferriera S."/>
            <person name="Johnson J."/>
            <person name="Kravitz S."/>
            <person name="Beeson K."/>
            <person name="Sutton G."/>
            <person name="Rogers Y.-H."/>
            <person name="Friedman R."/>
            <person name="Frazier M."/>
            <person name="Venter J.C."/>
        </authorList>
    </citation>
    <scope>NUCLEOTIDE SEQUENCE [LARGE SCALE GENOMIC DNA]</scope>
    <source>
        <strain evidence="2">ATCC 25650 / DSM 13394 / JCM 20685 / NBRC 16684 / NCIMB 2208 / IAM 12614 / B1</strain>
    </source>
</reference>